<accession>A0A136WER9</accession>
<comment type="caution">
    <text evidence="1">The sequence shown here is derived from an EMBL/GenBank/DDBJ whole genome shotgun (WGS) entry which is preliminary data.</text>
</comment>
<gene>
    <name evidence="1" type="ORF">CLNEO_14850</name>
</gene>
<protein>
    <submittedName>
        <fullName evidence="1">Uncharacterized protein</fullName>
    </submittedName>
</protein>
<reference evidence="1 2" key="1">
    <citation type="submission" date="2016-01" db="EMBL/GenBank/DDBJ databases">
        <title>Genome sequence of Clostridium neopropionicum X4, DSM-3847.</title>
        <authorList>
            <person name="Poehlein A."/>
            <person name="Beck M.H."/>
            <person name="Bengelsdorf F.R."/>
            <person name="Daniel R."/>
            <person name="Duerre P."/>
        </authorList>
    </citation>
    <scope>NUCLEOTIDE SEQUENCE [LARGE SCALE GENOMIC DNA]</scope>
    <source>
        <strain evidence="1 2">DSM-3847</strain>
    </source>
</reference>
<dbReference type="OrthoDB" id="9771335at2"/>
<evidence type="ECO:0000313" key="2">
    <source>
        <dbReference type="Proteomes" id="UP000070539"/>
    </source>
</evidence>
<proteinExistence type="predicted"/>
<dbReference type="RefSeq" id="WP_066086803.1">
    <property type="nucleotide sequence ID" value="NZ_LRVM01000004.1"/>
</dbReference>
<dbReference type="Proteomes" id="UP000070539">
    <property type="component" value="Unassembled WGS sequence"/>
</dbReference>
<evidence type="ECO:0000313" key="1">
    <source>
        <dbReference type="EMBL" id="KXL52943.1"/>
    </source>
</evidence>
<organism evidence="1 2">
    <name type="scientific">Anaerotignum neopropionicum</name>
    <dbReference type="NCBI Taxonomy" id="36847"/>
    <lineage>
        <taxon>Bacteria</taxon>
        <taxon>Bacillati</taxon>
        <taxon>Bacillota</taxon>
        <taxon>Clostridia</taxon>
        <taxon>Lachnospirales</taxon>
        <taxon>Anaerotignaceae</taxon>
        <taxon>Anaerotignum</taxon>
    </lineage>
</organism>
<dbReference type="STRING" id="36847.CLNEO_14850"/>
<dbReference type="AlphaFoldDB" id="A0A136WER9"/>
<dbReference type="InterPro" id="IPR046681">
    <property type="entry name" value="DUF6551"/>
</dbReference>
<keyword evidence="2" id="KW-1185">Reference proteome</keyword>
<dbReference type="EMBL" id="LRVM01000004">
    <property type="protein sequence ID" value="KXL52943.1"/>
    <property type="molecule type" value="Genomic_DNA"/>
</dbReference>
<dbReference type="Pfam" id="PF20188">
    <property type="entry name" value="DUF6551"/>
    <property type="match status" value="1"/>
</dbReference>
<sequence>MNDFSMYVPNVHFEQIPIRNLVSNQEYQRNLSRSHIVRAAASFNLYQINPVKVSRRDGINYVFNGQHTIEIVALTSDSRETPVWCMVYDDLSYEHEADIFANQMKFVKPLNPYEVFMANIEAGNDDQLIIRDLVESYGLSIGTKKGHGVICAVSTLEFIYKKCGFHGLSRVLRLIIGAWEGDLNSFSGNILNAITRLIIVFEDTLNDEVFKEKLGAVSVKQLVRTAKERRPGSMGVAEAMVLEYNGKKKSNSNRLYINKLYSREHAIFKTLNAPDDMLNDEAESFEDANEEDME</sequence>
<name>A0A136WER9_9FIRM</name>
<dbReference type="PATRIC" id="fig|36847.3.peg.1728"/>